<dbReference type="EMBL" id="JAKWBI020000580">
    <property type="protein sequence ID" value="KAJ2893664.1"/>
    <property type="molecule type" value="Genomic_DNA"/>
</dbReference>
<dbReference type="AlphaFoldDB" id="A0AAD5RI01"/>
<organism evidence="1 2">
    <name type="scientific">Zalerion maritima</name>
    <dbReference type="NCBI Taxonomy" id="339359"/>
    <lineage>
        <taxon>Eukaryota</taxon>
        <taxon>Fungi</taxon>
        <taxon>Dikarya</taxon>
        <taxon>Ascomycota</taxon>
        <taxon>Pezizomycotina</taxon>
        <taxon>Sordariomycetes</taxon>
        <taxon>Lulworthiomycetidae</taxon>
        <taxon>Lulworthiales</taxon>
        <taxon>Lulworthiaceae</taxon>
        <taxon>Zalerion</taxon>
    </lineage>
</organism>
<comment type="caution">
    <text evidence="1">The sequence shown here is derived from an EMBL/GenBank/DDBJ whole genome shotgun (WGS) entry which is preliminary data.</text>
</comment>
<name>A0AAD5RI01_9PEZI</name>
<keyword evidence="2" id="KW-1185">Reference proteome</keyword>
<protein>
    <submittedName>
        <fullName evidence="1">Uncharacterized protein</fullName>
    </submittedName>
</protein>
<evidence type="ECO:0000313" key="1">
    <source>
        <dbReference type="EMBL" id="KAJ2893664.1"/>
    </source>
</evidence>
<proteinExistence type="predicted"/>
<reference evidence="1" key="1">
    <citation type="submission" date="2022-07" db="EMBL/GenBank/DDBJ databases">
        <title>Draft genome sequence of Zalerion maritima ATCC 34329, a (micro)plastics degrading marine fungus.</title>
        <authorList>
            <person name="Paco A."/>
            <person name="Goncalves M.F.M."/>
            <person name="Rocha-Santos T.A.P."/>
            <person name="Alves A."/>
        </authorList>
    </citation>
    <scope>NUCLEOTIDE SEQUENCE</scope>
    <source>
        <strain evidence="1">ATCC 34329</strain>
    </source>
</reference>
<gene>
    <name evidence="1" type="ORF">MKZ38_008390</name>
</gene>
<accession>A0AAD5RI01</accession>
<dbReference type="Proteomes" id="UP001201980">
    <property type="component" value="Unassembled WGS sequence"/>
</dbReference>
<sequence length="86" mass="9342">MALEKDINPALQRPLIKGPLKPPVKTVAPSSFVQAPTSSNEKTLRSILFKFLNRFLIPAGDSGNEDESPEAAWNFGRICGRCASIS</sequence>
<evidence type="ECO:0000313" key="2">
    <source>
        <dbReference type="Proteomes" id="UP001201980"/>
    </source>
</evidence>